<reference evidence="3 4" key="1">
    <citation type="submission" date="2023-08" db="EMBL/GenBank/DDBJ databases">
        <title>Black Yeasts Isolated from many extreme environments.</title>
        <authorList>
            <person name="Coleine C."/>
            <person name="Stajich J.E."/>
            <person name="Selbmann L."/>
        </authorList>
    </citation>
    <scope>NUCLEOTIDE SEQUENCE [LARGE SCALE GENOMIC DNA]</scope>
    <source>
        <strain evidence="3 4">CCFEE 5792</strain>
    </source>
</reference>
<dbReference type="RefSeq" id="XP_064701703.1">
    <property type="nucleotide sequence ID" value="XM_064852106.1"/>
</dbReference>
<gene>
    <name evidence="3" type="ORF">LTR84_008561</name>
</gene>
<evidence type="ECO:0000256" key="1">
    <source>
        <dbReference type="SAM" id="MobiDB-lite"/>
    </source>
</evidence>
<proteinExistence type="predicted"/>
<dbReference type="PANTHER" id="PTHR43142:SF11">
    <property type="entry name" value="CARBOXYLIC ESTER HYDROLASE"/>
    <property type="match status" value="1"/>
</dbReference>
<dbReference type="Pfam" id="PF00135">
    <property type="entry name" value="COesterase"/>
    <property type="match status" value="1"/>
</dbReference>
<feature type="region of interest" description="Disordered" evidence="1">
    <location>
        <begin position="57"/>
        <end position="81"/>
    </location>
</feature>
<name>A0AAV9MXT8_9EURO</name>
<evidence type="ECO:0000313" key="4">
    <source>
        <dbReference type="Proteomes" id="UP001358417"/>
    </source>
</evidence>
<accession>A0AAV9MXT8</accession>
<dbReference type="InterPro" id="IPR029058">
    <property type="entry name" value="AB_hydrolase_fold"/>
</dbReference>
<dbReference type="GeneID" id="89976724"/>
<dbReference type="EMBL" id="JAVRRD010000032">
    <property type="protein sequence ID" value="KAK5046104.1"/>
    <property type="molecule type" value="Genomic_DNA"/>
</dbReference>
<dbReference type="PANTHER" id="PTHR43142">
    <property type="entry name" value="CARBOXYLIC ESTER HYDROLASE"/>
    <property type="match status" value="1"/>
</dbReference>
<dbReference type="Proteomes" id="UP001358417">
    <property type="component" value="Unassembled WGS sequence"/>
</dbReference>
<keyword evidence="4" id="KW-1185">Reference proteome</keyword>
<comment type="caution">
    <text evidence="3">The sequence shown here is derived from an EMBL/GenBank/DDBJ whole genome shotgun (WGS) entry which is preliminary data.</text>
</comment>
<organism evidence="3 4">
    <name type="scientific">Exophiala bonariae</name>
    <dbReference type="NCBI Taxonomy" id="1690606"/>
    <lineage>
        <taxon>Eukaryota</taxon>
        <taxon>Fungi</taxon>
        <taxon>Dikarya</taxon>
        <taxon>Ascomycota</taxon>
        <taxon>Pezizomycotina</taxon>
        <taxon>Eurotiomycetes</taxon>
        <taxon>Chaetothyriomycetidae</taxon>
        <taxon>Chaetothyriales</taxon>
        <taxon>Herpotrichiellaceae</taxon>
        <taxon>Exophiala</taxon>
    </lineage>
</organism>
<dbReference type="InterPro" id="IPR002018">
    <property type="entry name" value="CarbesteraseB"/>
</dbReference>
<dbReference type="SUPFAM" id="SSF53474">
    <property type="entry name" value="alpha/beta-Hydrolases"/>
    <property type="match status" value="1"/>
</dbReference>
<evidence type="ECO:0000313" key="3">
    <source>
        <dbReference type="EMBL" id="KAK5046104.1"/>
    </source>
</evidence>
<dbReference type="AlphaFoldDB" id="A0AAV9MXT8"/>
<evidence type="ECO:0000259" key="2">
    <source>
        <dbReference type="Pfam" id="PF00135"/>
    </source>
</evidence>
<feature type="domain" description="Carboxylesterase type B" evidence="2">
    <location>
        <begin position="24"/>
        <end position="517"/>
    </location>
</feature>
<dbReference type="Gene3D" id="3.40.50.1820">
    <property type="entry name" value="alpha/beta hydrolase"/>
    <property type="match status" value="1"/>
</dbReference>
<sequence>MTRRTVRTTQSPVGEVEQDIPGLGRMKGLIYANGVRQFLGVPYATLAKRWTRSKLATSWPNDSHDGRDLGTQAPNPPEFRETGDLTPIDTFAHLTEPVEDEATCLILNIVLPPADTTDSGSWPVMFYIHGGSLVFGGGNRSIFDGVNFVSRSIAIGKPVVAINMNYRVGLGGFLASKDILEDMKRDGLEGVGNWGLTDQQVALKWVQKYVAALGGDPTNVTAYGLSAGGISIGHQLRAREPPVFHRAICMSGVEHTIPTMTLDDHEKIYQRALKHFNISSSDPQALDKLRAVPELDLADATFAIYAVPNVASSPCDDGVFHLAPTDPEKYHTPPSWLKTFMVGDVRDEGEIFIRPMNESRDYAWFMDHLCREMSKEDATWILDSYDITPEADLAMRINLMKTLFGEISFGYPQRRTLQASTLVDSYGYHFDLPSKIQKGFPGKSFHALDLQYVFLNMHDELDEQDHQFGNVVADTYLRFAHGEAPWAPYQPSAQWGVFTPEYTVEVRTEEQDDKVRKYSRWDQIEEKGLMGPLTRAYRQIRRSYA</sequence>
<protein>
    <recommendedName>
        <fullName evidence="2">Carboxylesterase type B domain-containing protein</fullName>
    </recommendedName>
</protein>